<reference evidence="1" key="2">
    <citation type="journal article" date="2020" name="Nat. Commun.">
        <title>Large-scale genome sequencing of mycorrhizal fungi provides insights into the early evolution of symbiotic traits.</title>
        <authorList>
            <person name="Miyauchi S."/>
            <person name="Kiss E."/>
            <person name="Kuo A."/>
            <person name="Drula E."/>
            <person name="Kohler A."/>
            <person name="Sanchez-Garcia M."/>
            <person name="Morin E."/>
            <person name="Andreopoulos B."/>
            <person name="Barry K.W."/>
            <person name="Bonito G."/>
            <person name="Buee M."/>
            <person name="Carver A."/>
            <person name="Chen C."/>
            <person name="Cichocki N."/>
            <person name="Clum A."/>
            <person name="Culley D."/>
            <person name="Crous P.W."/>
            <person name="Fauchery L."/>
            <person name="Girlanda M."/>
            <person name="Hayes R.D."/>
            <person name="Keri Z."/>
            <person name="LaButti K."/>
            <person name="Lipzen A."/>
            <person name="Lombard V."/>
            <person name="Magnuson J."/>
            <person name="Maillard F."/>
            <person name="Murat C."/>
            <person name="Nolan M."/>
            <person name="Ohm R.A."/>
            <person name="Pangilinan J."/>
            <person name="Pereira M.F."/>
            <person name="Perotto S."/>
            <person name="Peter M."/>
            <person name="Pfister S."/>
            <person name="Riley R."/>
            <person name="Sitrit Y."/>
            <person name="Stielow J.B."/>
            <person name="Szollosi G."/>
            <person name="Zifcakova L."/>
            <person name="Stursova M."/>
            <person name="Spatafora J.W."/>
            <person name="Tedersoo L."/>
            <person name="Vaario L.M."/>
            <person name="Yamada A."/>
            <person name="Yan M."/>
            <person name="Wang P."/>
            <person name="Xu J."/>
            <person name="Bruns T."/>
            <person name="Baldrian P."/>
            <person name="Vilgalys R."/>
            <person name="Dunand C."/>
            <person name="Henrissat B."/>
            <person name="Grigoriev I.V."/>
            <person name="Hibbett D."/>
            <person name="Nagy L.G."/>
            <person name="Martin F.M."/>
        </authorList>
    </citation>
    <scope>NUCLEOTIDE SEQUENCE</scope>
    <source>
        <strain evidence="1">BED1</strain>
    </source>
</reference>
<comment type="caution">
    <text evidence="1">The sequence shown here is derived from an EMBL/GenBank/DDBJ whole genome shotgun (WGS) entry which is preliminary data.</text>
</comment>
<dbReference type="AlphaFoldDB" id="A0AAD4BHU3"/>
<proteinExistence type="predicted"/>
<reference evidence="1" key="1">
    <citation type="submission" date="2019-10" db="EMBL/GenBank/DDBJ databases">
        <authorList>
            <consortium name="DOE Joint Genome Institute"/>
            <person name="Kuo A."/>
            <person name="Miyauchi S."/>
            <person name="Kiss E."/>
            <person name="Drula E."/>
            <person name="Kohler A."/>
            <person name="Sanchez-Garcia M."/>
            <person name="Andreopoulos B."/>
            <person name="Barry K.W."/>
            <person name="Bonito G."/>
            <person name="Buee M."/>
            <person name="Carver A."/>
            <person name="Chen C."/>
            <person name="Cichocki N."/>
            <person name="Clum A."/>
            <person name="Culley D."/>
            <person name="Crous P.W."/>
            <person name="Fauchery L."/>
            <person name="Girlanda M."/>
            <person name="Hayes R."/>
            <person name="Keri Z."/>
            <person name="LaButti K."/>
            <person name="Lipzen A."/>
            <person name="Lombard V."/>
            <person name="Magnuson J."/>
            <person name="Maillard F."/>
            <person name="Morin E."/>
            <person name="Murat C."/>
            <person name="Nolan M."/>
            <person name="Ohm R."/>
            <person name="Pangilinan J."/>
            <person name="Pereira M."/>
            <person name="Perotto S."/>
            <person name="Peter M."/>
            <person name="Riley R."/>
            <person name="Sitrit Y."/>
            <person name="Stielow B."/>
            <person name="Szollosi G."/>
            <person name="Zifcakova L."/>
            <person name="Stursova M."/>
            <person name="Spatafora J.W."/>
            <person name="Tedersoo L."/>
            <person name="Vaario L.-M."/>
            <person name="Yamada A."/>
            <person name="Yan M."/>
            <person name="Wang P."/>
            <person name="Xu J."/>
            <person name="Bruns T."/>
            <person name="Baldrian P."/>
            <person name="Vilgalys R."/>
            <person name="Henrissat B."/>
            <person name="Grigoriev I.V."/>
            <person name="Hibbett D."/>
            <person name="Nagy L.G."/>
            <person name="Martin F.M."/>
        </authorList>
    </citation>
    <scope>NUCLEOTIDE SEQUENCE</scope>
    <source>
        <strain evidence="1">BED1</strain>
    </source>
</reference>
<dbReference type="Proteomes" id="UP001194468">
    <property type="component" value="Unassembled WGS sequence"/>
</dbReference>
<evidence type="ECO:0000313" key="2">
    <source>
        <dbReference type="Proteomes" id="UP001194468"/>
    </source>
</evidence>
<organism evidence="1 2">
    <name type="scientific">Boletus edulis BED1</name>
    <dbReference type="NCBI Taxonomy" id="1328754"/>
    <lineage>
        <taxon>Eukaryota</taxon>
        <taxon>Fungi</taxon>
        <taxon>Dikarya</taxon>
        <taxon>Basidiomycota</taxon>
        <taxon>Agaricomycotina</taxon>
        <taxon>Agaricomycetes</taxon>
        <taxon>Agaricomycetidae</taxon>
        <taxon>Boletales</taxon>
        <taxon>Boletineae</taxon>
        <taxon>Boletaceae</taxon>
        <taxon>Boletoideae</taxon>
        <taxon>Boletus</taxon>
    </lineage>
</organism>
<dbReference type="EMBL" id="WHUW01000050">
    <property type="protein sequence ID" value="KAF8431410.1"/>
    <property type="molecule type" value="Genomic_DNA"/>
</dbReference>
<gene>
    <name evidence="1" type="ORF">L210DRAFT_3651106</name>
</gene>
<keyword evidence="2" id="KW-1185">Reference proteome</keyword>
<name>A0AAD4BHU3_BOLED</name>
<protein>
    <submittedName>
        <fullName evidence="1">Uncharacterized protein</fullName>
    </submittedName>
</protein>
<evidence type="ECO:0000313" key="1">
    <source>
        <dbReference type="EMBL" id="KAF8431410.1"/>
    </source>
</evidence>
<accession>A0AAD4BHU3</accession>
<sequence length="169" mass="19691">MSATPIQFQHSRKDGSFIYARAAGTNIAYALGHEFTRPPLAHSKVAIYTWSHTSPAFIGRLNRIIKHWEDCVDIEVLSLLHHPSRARFILRVPSYWYEFSAFQSFLHRVCLRLHKPSCGLYDFSDTYPLYFSTRDSIQFQPQSPYHILLVPQYQYSPSSSPYYNVKVLD</sequence>